<feature type="region of interest" description="Disordered" evidence="1">
    <location>
        <begin position="841"/>
        <end position="874"/>
    </location>
</feature>
<feature type="compositionally biased region" description="Basic and acidic residues" evidence="1">
    <location>
        <begin position="141"/>
        <end position="155"/>
    </location>
</feature>
<feature type="compositionally biased region" description="Pro residues" evidence="1">
    <location>
        <begin position="1168"/>
        <end position="1182"/>
    </location>
</feature>
<keyword evidence="3" id="KW-1185">Reference proteome</keyword>
<feature type="compositionally biased region" description="Basic and acidic residues" evidence="1">
    <location>
        <begin position="519"/>
        <end position="528"/>
    </location>
</feature>
<evidence type="ECO:0000256" key="1">
    <source>
        <dbReference type="SAM" id="MobiDB-lite"/>
    </source>
</evidence>
<feature type="compositionally biased region" description="Acidic residues" evidence="1">
    <location>
        <begin position="596"/>
        <end position="605"/>
    </location>
</feature>
<feature type="compositionally biased region" description="Low complexity" evidence="1">
    <location>
        <begin position="706"/>
        <end position="734"/>
    </location>
</feature>
<gene>
    <name evidence="2" type="ORF">Agub_g381</name>
</gene>
<feature type="region of interest" description="Disordered" evidence="1">
    <location>
        <begin position="259"/>
        <end position="296"/>
    </location>
</feature>
<evidence type="ECO:0000313" key="3">
    <source>
        <dbReference type="Proteomes" id="UP001054857"/>
    </source>
</evidence>
<dbReference type="EMBL" id="BMAR01000001">
    <property type="protein sequence ID" value="GFR39879.1"/>
    <property type="molecule type" value="Genomic_DNA"/>
</dbReference>
<feature type="compositionally biased region" description="Low complexity" evidence="1">
    <location>
        <begin position="1151"/>
        <end position="1167"/>
    </location>
</feature>
<feature type="region of interest" description="Disordered" evidence="1">
    <location>
        <begin position="34"/>
        <end position="59"/>
    </location>
</feature>
<feature type="compositionally biased region" description="Low complexity" evidence="1">
    <location>
        <begin position="1213"/>
        <end position="1232"/>
    </location>
</feature>
<reference evidence="2 3" key="1">
    <citation type="journal article" date="2021" name="Sci. Rep.">
        <title>Genome sequencing of the multicellular alga Astrephomene provides insights into convergent evolution of germ-soma differentiation.</title>
        <authorList>
            <person name="Yamashita S."/>
            <person name="Yamamoto K."/>
            <person name="Matsuzaki R."/>
            <person name="Suzuki S."/>
            <person name="Yamaguchi H."/>
            <person name="Hirooka S."/>
            <person name="Minakuchi Y."/>
            <person name="Miyagishima S."/>
            <person name="Kawachi M."/>
            <person name="Toyoda A."/>
            <person name="Nozaki H."/>
        </authorList>
    </citation>
    <scope>NUCLEOTIDE SEQUENCE [LARGE SCALE GENOMIC DNA]</scope>
    <source>
        <strain evidence="2 3">NIES-4017</strain>
    </source>
</reference>
<organism evidence="2 3">
    <name type="scientific">Astrephomene gubernaculifera</name>
    <dbReference type="NCBI Taxonomy" id="47775"/>
    <lineage>
        <taxon>Eukaryota</taxon>
        <taxon>Viridiplantae</taxon>
        <taxon>Chlorophyta</taxon>
        <taxon>core chlorophytes</taxon>
        <taxon>Chlorophyceae</taxon>
        <taxon>CS clade</taxon>
        <taxon>Chlamydomonadales</taxon>
        <taxon>Astrephomenaceae</taxon>
        <taxon>Astrephomene</taxon>
    </lineage>
</organism>
<accession>A0AAD3DEM6</accession>
<dbReference type="Proteomes" id="UP001054857">
    <property type="component" value="Unassembled WGS sequence"/>
</dbReference>
<feature type="region of interest" description="Disordered" evidence="1">
    <location>
        <begin position="635"/>
        <end position="801"/>
    </location>
</feature>
<feature type="compositionally biased region" description="Acidic residues" evidence="1">
    <location>
        <begin position="640"/>
        <end position="650"/>
    </location>
</feature>
<proteinExistence type="predicted"/>
<feature type="region of interest" description="Disordered" evidence="1">
    <location>
        <begin position="476"/>
        <end position="528"/>
    </location>
</feature>
<feature type="region of interest" description="Disordered" evidence="1">
    <location>
        <begin position="136"/>
        <end position="157"/>
    </location>
</feature>
<feature type="compositionally biased region" description="Gly residues" evidence="1">
    <location>
        <begin position="476"/>
        <end position="489"/>
    </location>
</feature>
<feature type="compositionally biased region" description="Low complexity" evidence="1">
    <location>
        <begin position="259"/>
        <end position="272"/>
    </location>
</feature>
<feature type="region of interest" description="Disordered" evidence="1">
    <location>
        <begin position="1072"/>
        <end position="1232"/>
    </location>
</feature>
<dbReference type="AlphaFoldDB" id="A0AAD3DEM6"/>
<evidence type="ECO:0000313" key="2">
    <source>
        <dbReference type="EMBL" id="GFR39879.1"/>
    </source>
</evidence>
<sequence>MGDATLDPSALSFLQKKTLFLSIASAENANTPVGRHHPAFCPSSPKSERRYSASLGGSASTRSLSVSKQLFIGGAAREAAFRYYISAPSQQRPPLTHHASDVATQTDNPTPEGSFFASSPTSPDIVALLQLHYRAPGGPEAKPHDISPTKHHNDGLQRSQADQFRLIAHLIEASIASTEKVGAPFDPRLAEALSAARAGAAASETAGVCSAYEQEQHHSRPSTPSADGANSRQVLLMQDIAEGSSACAPSEQVVDVAAATADEAESGSSAATPESGRGSDISTESEGAAQPDSRTCSRLQQQVRQLQEELRKRALAQYDNNRTAAVSLERSLCRLQQTAAAVAAPLILTSAASAAAPAAAPPAFAPTSSSASAPASLAASPFTSQHAASPLPPLPLPPPHLLHCPATDFAALVTLSRQRDALAAQCSRLERQCRGLLSYVSMLGGNGCCASVVAGGRTALTAGGVGRGGVEAGGRLGGLQSGGEEGVSGRGQLPSGLWRGGLGQQPQEEGWWNTQVQQQEERQQGQVQQREEPCVRVRLVTRQERPEEEQQQGQQQQQGEEEVQSAAAAAAPVGVVGAGKHRHVRLHLLVTHQQEQEEGQEEVEEQGAVSCPLAPGVSAEPWRRRLEPLLLRMQAGGQAESEEEEVEQQEEEKAVKGLLPLPPMPQPACEDAGRQEEEVELEKGSGSSRSGRPSCQQQQHPTSNIQELQQQQQEQLEQEHSLQPQPLGQQQQQQHHVRWAPIANACGGGGGNGSAILPKRGGGLQGEDAEADTEPEATAILLQHASRRSNTTPTTTTLRSCRSAPVLAEDALAAFDEEDMYGYCTTSDDEGDAEDLGAADEYGEDEDDRDCTATGGMLYGSPSRRKSCGMTPKTSAAGAGAAAGRIATPPCSPRSSPCSPCHSHVGSLRVGSLRGAASSVIKGGMGASGGGGTHGDPHYVYGGSEADSDLFDLADAEWDELTSAASVHSPESLAAAVRFLREQLQLAHMDILALTTQLGSLSHQREGLRARASARDAAVQQLAINEGEALLEAQALRMQLAAERAARARLGAQCEELQDKLLAFLSGRPLHASSASQPHPYLAATPSPGASRFGPMGHCGGPPLLLPQQHSMVGSLGHHRTLHFPTPPHPPHPHHHPHNQHPHPQHLELTPQSHPQPQQQQQQQLHPPDNPRSPGPRSPGPYPRMLLQHQHQHHHNSRQQQQQHQQRSRSVPHLRPSSRVLVASSSRVPHGC</sequence>
<feature type="region of interest" description="Disordered" evidence="1">
    <location>
        <begin position="595"/>
        <end position="616"/>
    </location>
</feature>
<feature type="region of interest" description="Disordered" evidence="1">
    <location>
        <begin position="90"/>
        <end position="118"/>
    </location>
</feature>
<name>A0AAD3DEM6_9CHLO</name>
<protein>
    <submittedName>
        <fullName evidence="2">Uncharacterized protein</fullName>
    </submittedName>
</protein>
<feature type="region of interest" description="Disordered" evidence="1">
    <location>
        <begin position="209"/>
        <end position="229"/>
    </location>
</feature>
<feature type="compositionally biased region" description="Basic residues" evidence="1">
    <location>
        <begin position="1131"/>
        <end position="1144"/>
    </location>
</feature>
<feature type="region of interest" description="Disordered" evidence="1">
    <location>
        <begin position="542"/>
        <end position="569"/>
    </location>
</feature>
<feature type="compositionally biased region" description="Low complexity" evidence="1">
    <location>
        <begin position="788"/>
        <end position="801"/>
    </location>
</feature>
<feature type="compositionally biased region" description="Low complexity" evidence="1">
    <location>
        <begin position="551"/>
        <end position="569"/>
    </location>
</feature>
<feature type="compositionally biased region" description="Polar residues" evidence="1">
    <location>
        <begin position="102"/>
        <end position="118"/>
    </location>
</feature>
<feature type="compositionally biased region" description="Low complexity" evidence="1">
    <location>
        <begin position="684"/>
        <end position="699"/>
    </location>
</feature>
<comment type="caution">
    <text evidence="2">The sequence shown here is derived from an EMBL/GenBank/DDBJ whole genome shotgun (WGS) entry which is preliminary data.</text>
</comment>